<keyword evidence="1" id="KW-1133">Transmembrane helix</keyword>
<dbReference type="AlphaFoldDB" id="A0A926DFJ0"/>
<reference evidence="2" key="1">
    <citation type="submission" date="2020-08" db="EMBL/GenBank/DDBJ databases">
        <title>Genome public.</title>
        <authorList>
            <person name="Liu C."/>
            <person name="Sun Q."/>
        </authorList>
    </citation>
    <scope>NUCLEOTIDE SEQUENCE</scope>
    <source>
        <strain evidence="2">BX7</strain>
    </source>
</reference>
<keyword evidence="1" id="KW-0812">Transmembrane</keyword>
<evidence type="ECO:0000313" key="3">
    <source>
        <dbReference type="Proteomes" id="UP000620366"/>
    </source>
</evidence>
<keyword evidence="1" id="KW-0472">Membrane</keyword>
<evidence type="ECO:0000256" key="1">
    <source>
        <dbReference type="SAM" id="Phobius"/>
    </source>
</evidence>
<dbReference type="Proteomes" id="UP000620366">
    <property type="component" value="Unassembled WGS sequence"/>
</dbReference>
<evidence type="ECO:0000313" key="2">
    <source>
        <dbReference type="EMBL" id="MBC8536921.1"/>
    </source>
</evidence>
<keyword evidence="3" id="KW-1185">Reference proteome</keyword>
<dbReference type="EMBL" id="JACRSP010000004">
    <property type="protein sequence ID" value="MBC8536921.1"/>
    <property type="molecule type" value="Genomic_DNA"/>
</dbReference>
<comment type="caution">
    <text evidence="2">The sequence shown here is derived from an EMBL/GenBank/DDBJ whole genome shotgun (WGS) entry which is preliminary data.</text>
</comment>
<proteinExistence type="predicted"/>
<protein>
    <submittedName>
        <fullName evidence="2">Uncharacterized protein</fullName>
    </submittedName>
</protein>
<name>A0A926DFJ0_9FIRM</name>
<gene>
    <name evidence="2" type="ORF">H8695_09505</name>
</gene>
<organism evidence="2 3">
    <name type="scientific">Feifania hominis</name>
    <dbReference type="NCBI Taxonomy" id="2763660"/>
    <lineage>
        <taxon>Bacteria</taxon>
        <taxon>Bacillati</taxon>
        <taxon>Bacillota</taxon>
        <taxon>Clostridia</taxon>
        <taxon>Eubacteriales</taxon>
        <taxon>Feifaniaceae</taxon>
        <taxon>Feifania</taxon>
    </lineage>
</organism>
<feature type="transmembrane region" description="Helical" evidence="1">
    <location>
        <begin position="12"/>
        <end position="31"/>
    </location>
</feature>
<sequence length="470" mass="51413">MLRKSKEAAKTALLIALILSTILLSGKLWVYDRLYDGNAAAIQTIQSVLSAFGLDFLAERLDAPGSQSEVTDTPERYLYPSSVSLLGETLRSTAYSTDSTVQVYPVIRELIGTLIAGQPAQIDTPFEELLEGEGVLVDFGRWMSFDTLAALSGGERPVRDGLGARHLLLRPEQDGLRLLAQDDRTGAVWEFTGGVEQLESFEQNLLRLSDSGLFLPATLYTGGQGRLGAYVFPNAQGTLPGRILIENPIFDGELNAAASKDVLKVFGYNAGTLRRDTDPDGTTIYVENYSSLRISPEGELRYRASQITKGIPVSRYVGKQDISEYSYDEVLLAAYRFVDSFQSGIVGGDGADLRFTESWFDAQDNSLVLCFDYVSEGISLELVSGGVSQSAVTLRYQNGYFTSAQMLFRSFTQTDAGKSELLPDKADELLGLAAGGLPAGYTLEADYRFDRQSVSAEFAYFARLAERSEQ</sequence>
<accession>A0A926DFJ0</accession>